<dbReference type="EMBL" id="JAGRRH010000007">
    <property type="protein sequence ID" value="KAG7365773.1"/>
    <property type="molecule type" value="Genomic_DNA"/>
</dbReference>
<dbReference type="OrthoDB" id="47941at2759"/>
<keyword evidence="4" id="KW-1185">Reference proteome</keyword>
<protein>
    <submittedName>
        <fullName evidence="3">NADPH-binding protein</fullName>
    </submittedName>
</protein>
<dbReference type="AlphaFoldDB" id="A0A9K3PZR5"/>
<dbReference type="InterPro" id="IPR008030">
    <property type="entry name" value="NmrA-like"/>
</dbReference>
<feature type="region of interest" description="Disordered" evidence="1">
    <location>
        <begin position="64"/>
        <end position="120"/>
    </location>
</feature>
<evidence type="ECO:0000256" key="1">
    <source>
        <dbReference type="SAM" id="MobiDB-lite"/>
    </source>
</evidence>
<feature type="compositionally biased region" description="Low complexity" evidence="1">
    <location>
        <begin position="88"/>
        <end position="104"/>
    </location>
</feature>
<accession>A0A9K3PZR5</accession>
<reference evidence="3" key="2">
    <citation type="submission" date="2021-04" db="EMBL/GenBank/DDBJ databases">
        <authorList>
            <person name="Podell S."/>
        </authorList>
    </citation>
    <scope>NUCLEOTIDE SEQUENCE</scope>
    <source>
        <strain evidence="3">Hildebrandi</strain>
    </source>
</reference>
<evidence type="ECO:0000313" key="4">
    <source>
        <dbReference type="Proteomes" id="UP000693970"/>
    </source>
</evidence>
<evidence type="ECO:0000313" key="3">
    <source>
        <dbReference type="EMBL" id="KAG7365773.1"/>
    </source>
</evidence>
<evidence type="ECO:0000259" key="2">
    <source>
        <dbReference type="Pfam" id="PF05368"/>
    </source>
</evidence>
<reference evidence="3" key="1">
    <citation type="journal article" date="2021" name="Sci. Rep.">
        <title>Diploid genomic architecture of Nitzschia inconspicua, an elite biomass production diatom.</title>
        <authorList>
            <person name="Oliver A."/>
            <person name="Podell S."/>
            <person name="Pinowska A."/>
            <person name="Traller J.C."/>
            <person name="Smith S.R."/>
            <person name="McClure R."/>
            <person name="Beliaev A."/>
            <person name="Bohutskyi P."/>
            <person name="Hill E.A."/>
            <person name="Rabines A."/>
            <person name="Zheng H."/>
            <person name="Allen L.Z."/>
            <person name="Kuo A."/>
            <person name="Grigoriev I.V."/>
            <person name="Allen A.E."/>
            <person name="Hazlebeck D."/>
            <person name="Allen E.E."/>
        </authorList>
    </citation>
    <scope>NUCLEOTIDE SEQUENCE</scope>
    <source>
        <strain evidence="3">Hildebrandi</strain>
    </source>
</reference>
<feature type="compositionally biased region" description="Polar residues" evidence="1">
    <location>
        <begin position="177"/>
        <end position="199"/>
    </location>
</feature>
<dbReference type="Proteomes" id="UP000693970">
    <property type="component" value="Unassembled WGS sequence"/>
</dbReference>
<feature type="domain" description="NmrA-like" evidence="2">
    <location>
        <begin position="217"/>
        <end position="300"/>
    </location>
</feature>
<gene>
    <name evidence="3" type="ORF">IV203_028443</name>
</gene>
<organism evidence="3 4">
    <name type="scientific">Nitzschia inconspicua</name>
    <dbReference type="NCBI Taxonomy" id="303405"/>
    <lineage>
        <taxon>Eukaryota</taxon>
        <taxon>Sar</taxon>
        <taxon>Stramenopiles</taxon>
        <taxon>Ochrophyta</taxon>
        <taxon>Bacillariophyta</taxon>
        <taxon>Bacillariophyceae</taxon>
        <taxon>Bacillariophycidae</taxon>
        <taxon>Bacillariales</taxon>
        <taxon>Bacillariaceae</taxon>
        <taxon>Nitzschia</taxon>
    </lineage>
</organism>
<feature type="region of interest" description="Disordered" evidence="1">
    <location>
        <begin position="145"/>
        <end position="214"/>
    </location>
</feature>
<dbReference type="Pfam" id="PF05368">
    <property type="entry name" value="NmrA"/>
    <property type="match status" value="1"/>
</dbReference>
<sequence>MSYRPNKRQYVEEDDTVTSSKLGMNASYIHHLHNHHANVSKSYEGDDDYTDDIFAKHLKTSAKAASAAGGSSKDRFSNHSSKSRHSHNSTSKHSSNSNNSSSHRSSSHRSRQPSTASLENSYTQAMNRVSRGGDYYYYDPQKARSFDAHERPSRSNHGRGRSQSNSLGDASRRKESTSSLRTISQHSSSVRNSTSTNGEVSLPSVPKKGVSSKDPSEETIALFGAYGVTGHYFLQLAMEAGYKVRALVLPGITLDDVSPASDNLRLITGSFDEAEKIRRVVKNASYVVCLLNDCDKSLTQLKKQQEDARTCAANLENMPPILNHQDDKKDKVAAGSNLKFMQTLLPILEELDTCRVLLYQASSVARDDKGTTPVMGKVVKKLAVSKNTRDALREQDKIVKHIVNTTKHTSMNFIVTRPNSDSLIWDRPSRKKLSASKSQPGPFPITNVDLAEFTLGALRMDKIYNTCPYVVQDGL</sequence>
<name>A0A9K3PZR5_9STRA</name>
<proteinExistence type="predicted"/>
<comment type="caution">
    <text evidence="3">The sequence shown here is derived from an EMBL/GenBank/DDBJ whole genome shotgun (WGS) entry which is preliminary data.</text>
</comment>